<proteinExistence type="predicted"/>
<evidence type="ECO:0000313" key="1">
    <source>
        <dbReference type="EMBL" id="KAK2164617.1"/>
    </source>
</evidence>
<accession>A0AAD9NBW9</accession>
<keyword evidence="2" id="KW-1185">Reference proteome</keyword>
<gene>
    <name evidence="1" type="ORF">LSH36_61g08019</name>
</gene>
<organism evidence="1 2">
    <name type="scientific">Paralvinella palmiformis</name>
    <dbReference type="NCBI Taxonomy" id="53620"/>
    <lineage>
        <taxon>Eukaryota</taxon>
        <taxon>Metazoa</taxon>
        <taxon>Spiralia</taxon>
        <taxon>Lophotrochozoa</taxon>
        <taxon>Annelida</taxon>
        <taxon>Polychaeta</taxon>
        <taxon>Sedentaria</taxon>
        <taxon>Canalipalpata</taxon>
        <taxon>Terebellida</taxon>
        <taxon>Terebelliformia</taxon>
        <taxon>Alvinellidae</taxon>
        <taxon>Paralvinella</taxon>
    </lineage>
</organism>
<reference evidence="1" key="1">
    <citation type="journal article" date="2023" name="Mol. Biol. Evol.">
        <title>Third-Generation Sequencing Reveals the Adaptive Role of the Epigenome in Three Deep-Sea Polychaetes.</title>
        <authorList>
            <person name="Perez M."/>
            <person name="Aroh O."/>
            <person name="Sun Y."/>
            <person name="Lan Y."/>
            <person name="Juniper S.K."/>
            <person name="Young C.R."/>
            <person name="Angers B."/>
            <person name="Qian P.Y."/>
        </authorList>
    </citation>
    <scope>NUCLEOTIDE SEQUENCE</scope>
    <source>
        <strain evidence="1">P08H-3</strain>
    </source>
</reference>
<sequence length="129" mass="14728">MWSTIPLCTRTGSYKETRFGRHRFARLRHYRRNSSSELNIDLSPLSHFTKPSRIQIAVVVHEPKTEAEFQSISTVTVQIQGERPVMEGIRFARNLCDLLIKFSLNIEAGDNRCDDIFDTATVMKLGAGE</sequence>
<evidence type="ECO:0000313" key="2">
    <source>
        <dbReference type="Proteomes" id="UP001208570"/>
    </source>
</evidence>
<comment type="caution">
    <text evidence="1">The sequence shown here is derived from an EMBL/GenBank/DDBJ whole genome shotgun (WGS) entry which is preliminary data.</text>
</comment>
<name>A0AAD9NBW9_9ANNE</name>
<dbReference type="EMBL" id="JAODUP010000061">
    <property type="protein sequence ID" value="KAK2164617.1"/>
    <property type="molecule type" value="Genomic_DNA"/>
</dbReference>
<dbReference type="AlphaFoldDB" id="A0AAD9NBW9"/>
<dbReference type="Proteomes" id="UP001208570">
    <property type="component" value="Unassembled WGS sequence"/>
</dbReference>
<protein>
    <submittedName>
        <fullName evidence="1">Uncharacterized protein</fullName>
    </submittedName>
</protein>